<dbReference type="Pfam" id="PF00118">
    <property type="entry name" value="Cpn60_TCP1"/>
    <property type="match status" value="1"/>
</dbReference>
<keyword evidence="4 8" id="KW-0547">Nucleotide-binding</keyword>
<dbReference type="GO" id="GO:0051082">
    <property type="term" value="F:unfolded protein binding"/>
    <property type="evidence" value="ECO:0007669"/>
    <property type="project" value="InterPro"/>
</dbReference>
<keyword evidence="3" id="KW-0963">Cytoplasm</keyword>
<protein>
    <recommendedName>
        <fullName evidence="7">CCT-theta</fullName>
    </recommendedName>
</protein>
<dbReference type="SUPFAM" id="SSF48592">
    <property type="entry name" value="GroEL equatorial domain-like"/>
    <property type="match status" value="1"/>
</dbReference>
<reference evidence="10" key="1">
    <citation type="submission" date="2025-08" db="UniProtKB">
        <authorList>
            <consortium name="RefSeq"/>
        </authorList>
    </citation>
    <scope>IDENTIFICATION</scope>
</reference>
<dbReference type="InterPro" id="IPR012721">
    <property type="entry name" value="Chap_CCT_theta"/>
</dbReference>
<dbReference type="SUPFAM" id="SSF54849">
    <property type="entry name" value="GroEL-intermediate domain like"/>
    <property type="match status" value="1"/>
</dbReference>
<sequence length="626" mass="66833">MSVHADAAYIFSNRHGLGALLKDGYRTFTGIDEVTAKNIEACKTLTDITKTSLGPCGLSKLIINAWGKRFVTNDTAAILKELEVQHPAAKLLVMAAEMQKQEMGGGCNFLLILSGYLLANADYLLRQGLHLSDVIQGYELAMEKVPAILEEAACHSVDNLKDGKLLEPVLKCVLASKPICVEAGLSSLLASAVASVMPPKFEDFDPDNIRVAKLQGGRLSQSTVLNGMVITRPPHGQLAMCGFVCTFGSLVDHHEVTRERTVECKKNCKVMVLGCGLECATTEAKGTVLIHTAEELKNFTKGEEAQMEEVIRGIRNVGGLRSFNAHRLRSAFESAFKVSKQTTVLCCPSSLGFVGVEAIIVHGGGIADIAQHFCNKYEILTIKVPSKFEARRVCRALGATALVRLGVPMADELGVADSIQTIEISSTRVTQILCRDTRVQTIVLRGSTPCILDEAEKAVDDACAFAKALTKDHRFVAGAGAAEMEIARKLQAVAEKLPGVDQYAVLKAAEAFEAIPRLLSESAGLNATEVLAALHAAHATGRVFEGVNMDAFVAPVAGNRATSGNSKVNMTLDAKAAGIYDHMQTKAWATRLAFDAAITTLRVDQIIMARPAGGPAPRAPGAPDAD</sequence>
<keyword evidence="5 8" id="KW-0067">ATP-binding</keyword>
<dbReference type="Proteomes" id="UP000515125">
    <property type="component" value="Unplaced"/>
</dbReference>
<dbReference type="GeneID" id="34617526"/>
<dbReference type="InterPro" id="IPR027413">
    <property type="entry name" value="GROEL-like_equatorial_sf"/>
</dbReference>
<evidence type="ECO:0000313" key="10">
    <source>
        <dbReference type="RefSeq" id="XP_026190560.1"/>
    </source>
</evidence>
<evidence type="ECO:0000256" key="6">
    <source>
        <dbReference type="ARBA" id="ARBA00023186"/>
    </source>
</evidence>
<dbReference type="InterPro" id="IPR027409">
    <property type="entry name" value="GroEL-like_apical_dom_sf"/>
</dbReference>
<name>A0A6P6RTW6_9EIME</name>
<comment type="similarity">
    <text evidence="2 8">Belongs to the TCP-1 chaperonin family.</text>
</comment>
<evidence type="ECO:0000256" key="1">
    <source>
        <dbReference type="ARBA" id="ARBA00004496"/>
    </source>
</evidence>
<evidence type="ECO:0000256" key="8">
    <source>
        <dbReference type="RuleBase" id="RU004187"/>
    </source>
</evidence>
<keyword evidence="9" id="KW-1185">Reference proteome</keyword>
<comment type="subcellular location">
    <subcellularLocation>
        <location evidence="1">Cytoplasm</location>
    </subcellularLocation>
</comment>
<evidence type="ECO:0000256" key="3">
    <source>
        <dbReference type="ARBA" id="ARBA00022490"/>
    </source>
</evidence>
<evidence type="ECO:0000313" key="9">
    <source>
        <dbReference type="Proteomes" id="UP000515125"/>
    </source>
</evidence>
<evidence type="ECO:0000256" key="2">
    <source>
        <dbReference type="ARBA" id="ARBA00008020"/>
    </source>
</evidence>
<dbReference type="InterPro" id="IPR017998">
    <property type="entry name" value="Chaperone_TCP-1"/>
</dbReference>
<evidence type="ECO:0000256" key="5">
    <source>
        <dbReference type="ARBA" id="ARBA00022840"/>
    </source>
</evidence>
<dbReference type="SUPFAM" id="SSF52029">
    <property type="entry name" value="GroEL apical domain-like"/>
    <property type="match status" value="1"/>
</dbReference>
<dbReference type="PRINTS" id="PR00304">
    <property type="entry name" value="TCOMPLEXTCP1"/>
</dbReference>
<accession>A0A6P6RTW6</accession>
<dbReference type="GO" id="GO:0016887">
    <property type="term" value="F:ATP hydrolysis activity"/>
    <property type="evidence" value="ECO:0007669"/>
    <property type="project" value="InterPro"/>
</dbReference>
<dbReference type="Gene3D" id="3.30.260.10">
    <property type="entry name" value="TCP-1-like chaperonin intermediate domain"/>
    <property type="match status" value="1"/>
</dbReference>
<keyword evidence="6 8" id="KW-0143">Chaperone</keyword>
<dbReference type="GO" id="GO:0140662">
    <property type="term" value="F:ATP-dependent protein folding chaperone"/>
    <property type="evidence" value="ECO:0007669"/>
    <property type="project" value="InterPro"/>
</dbReference>
<evidence type="ECO:0000256" key="4">
    <source>
        <dbReference type="ARBA" id="ARBA00022741"/>
    </source>
</evidence>
<organism evidence="9 10">
    <name type="scientific">Cyclospora cayetanensis</name>
    <dbReference type="NCBI Taxonomy" id="88456"/>
    <lineage>
        <taxon>Eukaryota</taxon>
        <taxon>Sar</taxon>
        <taxon>Alveolata</taxon>
        <taxon>Apicomplexa</taxon>
        <taxon>Conoidasida</taxon>
        <taxon>Coccidia</taxon>
        <taxon>Eucoccidiorida</taxon>
        <taxon>Eimeriorina</taxon>
        <taxon>Eimeriidae</taxon>
        <taxon>Cyclospora</taxon>
    </lineage>
</organism>
<dbReference type="AlphaFoldDB" id="A0A6P6RTW6"/>
<dbReference type="RefSeq" id="XP_026190560.1">
    <property type="nucleotide sequence ID" value="XM_026334775.1"/>
</dbReference>
<dbReference type="CDD" id="cd03341">
    <property type="entry name" value="TCP1_theta"/>
    <property type="match status" value="1"/>
</dbReference>
<dbReference type="GO" id="GO:0005524">
    <property type="term" value="F:ATP binding"/>
    <property type="evidence" value="ECO:0007669"/>
    <property type="project" value="UniProtKB-KW"/>
</dbReference>
<dbReference type="OrthoDB" id="1748577at2759"/>
<dbReference type="InterPro" id="IPR027410">
    <property type="entry name" value="TCP-1-like_intermed_sf"/>
</dbReference>
<gene>
    <name evidence="10" type="primary">LOC34617526</name>
</gene>
<dbReference type="InterPro" id="IPR002194">
    <property type="entry name" value="Chaperonin_TCP-1_CS"/>
</dbReference>
<dbReference type="InterPro" id="IPR002423">
    <property type="entry name" value="Cpn60/GroEL/TCP-1"/>
</dbReference>
<dbReference type="Gene3D" id="3.50.7.10">
    <property type="entry name" value="GroEL"/>
    <property type="match status" value="1"/>
</dbReference>
<proteinExistence type="inferred from homology"/>
<dbReference type="PROSITE" id="PS00750">
    <property type="entry name" value="TCP1_1"/>
    <property type="match status" value="1"/>
</dbReference>
<dbReference type="PANTHER" id="PTHR11353">
    <property type="entry name" value="CHAPERONIN"/>
    <property type="match status" value="1"/>
</dbReference>
<dbReference type="GO" id="GO:0005737">
    <property type="term" value="C:cytoplasm"/>
    <property type="evidence" value="ECO:0007669"/>
    <property type="project" value="UniProtKB-SubCell"/>
</dbReference>
<dbReference type="Gene3D" id="1.10.560.10">
    <property type="entry name" value="GroEL-like equatorial domain"/>
    <property type="match status" value="1"/>
</dbReference>
<evidence type="ECO:0000256" key="7">
    <source>
        <dbReference type="ARBA" id="ARBA00029602"/>
    </source>
</evidence>